<dbReference type="GO" id="GO:0003676">
    <property type="term" value="F:nucleic acid binding"/>
    <property type="evidence" value="ECO:0007669"/>
    <property type="project" value="InterPro"/>
</dbReference>
<evidence type="ECO:0000313" key="2">
    <source>
        <dbReference type="EMBL" id="MRV76306.1"/>
    </source>
</evidence>
<dbReference type="Pfam" id="PF01844">
    <property type="entry name" value="HNH"/>
    <property type="match status" value="1"/>
</dbReference>
<keyword evidence="3" id="KW-1185">Reference proteome</keyword>
<comment type="caution">
    <text evidence="2">The sequence shown here is derived from an EMBL/GenBank/DDBJ whole genome shotgun (WGS) entry which is preliminary data.</text>
</comment>
<accession>A0A7X2LW88</accession>
<keyword evidence="2" id="KW-0255">Endonuclease</keyword>
<evidence type="ECO:0000313" key="3">
    <source>
        <dbReference type="Proteomes" id="UP000446768"/>
    </source>
</evidence>
<dbReference type="EMBL" id="WKJJ01000030">
    <property type="protein sequence ID" value="MRV76306.1"/>
    <property type="molecule type" value="Genomic_DNA"/>
</dbReference>
<dbReference type="AlphaFoldDB" id="A0A7X2LW88"/>
<dbReference type="InterPro" id="IPR002711">
    <property type="entry name" value="HNH"/>
</dbReference>
<dbReference type="PANTHER" id="PTHR33877">
    <property type="entry name" value="SLL1193 PROTEIN"/>
    <property type="match status" value="1"/>
</dbReference>
<dbReference type="Proteomes" id="UP000446768">
    <property type="component" value="Unassembled WGS sequence"/>
</dbReference>
<organism evidence="2 3">
    <name type="scientific">Pseudoduganella rivuli</name>
    <dbReference type="NCBI Taxonomy" id="2666085"/>
    <lineage>
        <taxon>Bacteria</taxon>
        <taxon>Pseudomonadati</taxon>
        <taxon>Pseudomonadota</taxon>
        <taxon>Betaproteobacteria</taxon>
        <taxon>Burkholderiales</taxon>
        <taxon>Oxalobacteraceae</taxon>
        <taxon>Telluria group</taxon>
        <taxon>Pseudoduganella</taxon>
    </lineage>
</organism>
<feature type="domain" description="HNH nuclease" evidence="1">
    <location>
        <begin position="213"/>
        <end position="271"/>
    </location>
</feature>
<dbReference type="Gene3D" id="1.10.30.50">
    <property type="match status" value="1"/>
</dbReference>
<sequence>MNRPIIEVRFYETYYFANVVQNILKDQFEFLGSLHEFFCDDQYFYLTKPYQRYSAFHSFLAFVIDGLLRDATENVDIEERSSIAEKFKNIPGAIEDMQPTALPIELALRHHGYDFETFDDWLSSKNISFHEATSDDIYEFLNDLRLSSAYEEFLTHSIREVFFLLFRDRHVLLLFNDMVAGHISDSSLDDSPEDFLDYFSRSGVLKRAYMPDWVRRAVFYRDRGMCVSCRVDLSGLLNIWSEDHFDHIVPLERGGLNDVTNIQLLCATCNLRKSNGEGFTSISYEDWYPFEKD</sequence>
<proteinExistence type="predicted"/>
<evidence type="ECO:0000259" key="1">
    <source>
        <dbReference type="SMART" id="SM00507"/>
    </source>
</evidence>
<dbReference type="InterPro" id="IPR003615">
    <property type="entry name" value="HNH_nuc"/>
</dbReference>
<reference evidence="2 3" key="1">
    <citation type="submission" date="2019-11" db="EMBL/GenBank/DDBJ databases">
        <title>Novel species isolated from a subtropical stream in China.</title>
        <authorList>
            <person name="Lu H."/>
        </authorList>
    </citation>
    <scope>NUCLEOTIDE SEQUENCE [LARGE SCALE GENOMIC DNA]</scope>
    <source>
        <strain evidence="2 3">FT92W</strain>
    </source>
</reference>
<dbReference type="SMART" id="SM00507">
    <property type="entry name" value="HNHc"/>
    <property type="match status" value="1"/>
</dbReference>
<dbReference type="GO" id="GO:0008270">
    <property type="term" value="F:zinc ion binding"/>
    <property type="evidence" value="ECO:0007669"/>
    <property type="project" value="InterPro"/>
</dbReference>
<protein>
    <submittedName>
        <fullName evidence="2">HNH endonuclease</fullName>
    </submittedName>
</protein>
<dbReference type="GO" id="GO:0004519">
    <property type="term" value="F:endonuclease activity"/>
    <property type="evidence" value="ECO:0007669"/>
    <property type="project" value="UniProtKB-KW"/>
</dbReference>
<dbReference type="RefSeq" id="WP_154381690.1">
    <property type="nucleotide sequence ID" value="NZ_WKJJ01000030.1"/>
</dbReference>
<keyword evidence="2" id="KW-0540">Nuclease</keyword>
<dbReference type="PANTHER" id="PTHR33877:SF2">
    <property type="entry name" value="OS07G0170200 PROTEIN"/>
    <property type="match status" value="1"/>
</dbReference>
<dbReference type="CDD" id="cd00085">
    <property type="entry name" value="HNHc"/>
    <property type="match status" value="1"/>
</dbReference>
<name>A0A7X2LW88_9BURK</name>
<keyword evidence="2" id="KW-0378">Hydrolase</keyword>
<dbReference type="InterPro" id="IPR052892">
    <property type="entry name" value="NA-targeting_endonuclease"/>
</dbReference>
<gene>
    <name evidence="2" type="ORF">GJ700_31810</name>
</gene>